<dbReference type="PRINTS" id="PR00032">
    <property type="entry name" value="HTHARAC"/>
</dbReference>
<evidence type="ECO:0000313" key="7">
    <source>
        <dbReference type="Proteomes" id="UP000325606"/>
    </source>
</evidence>
<dbReference type="Proteomes" id="UP000325606">
    <property type="component" value="Chromosome"/>
</dbReference>
<dbReference type="InterPro" id="IPR018060">
    <property type="entry name" value="HTH_AraC"/>
</dbReference>
<sequence>MSQPSTWPIPPGSIRFVLPRRVVSELSQHPLSKDLYPLAMGFYKQASGHGMSRTRHDDFLFIYCVKGQGVLRIGESEHRIQAGDLVVLPKEQIHSYQAKDNNPWSIYWVHCDGTLAPEFIRHLDNPIQSPVIKLGLHSRLAADFESLLDLRKTSQLFQSYLHVCSLLRQILTHISLLQTQARHHFDQSFNMETIQTLMLTRVHETLDIDTLAAAANLSKYHFIKRYKHLTGSTPINDFIRMKIERACHLLDITDQRISEVAWALGYEDAYYFSRAFSKVMGISPSQYRGIRLGKATYKE</sequence>
<evidence type="ECO:0000259" key="5">
    <source>
        <dbReference type="PROSITE" id="PS01124"/>
    </source>
</evidence>
<dbReference type="CDD" id="cd06986">
    <property type="entry name" value="cupin_MmsR-like_N"/>
    <property type="match status" value="1"/>
</dbReference>
<dbReference type="InterPro" id="IPR020449">
    <property type="entry name" value="Tscrpt_reg_AraC-type_HTH"/>
</dbReference>
<evidence type="ECO:0000256" key="3">
    <source>
        <dbReference type="ARBA" id="ARBA00023159"/>
    </source>
</evidence>
<proteinExistence type="predicted"/>
<dbReference type="Gene3D" id="1.10.10.60">
    <property type="entry name" value="Homeodomain-like"/>
    <property type="match status" value="2"/>
</dbReference>
<dbReference type="InterPro" id="IPR003313">
    <property type="entry name" value="AraC-bd"/>
</dbReference>
<dbReference type="PANTHER" id="PTHR43280">
    <property type="entry name" value="ARAC-FAMILY TRANSCRIPTIONAL REGULATOR"/>
    <property type="match status" value="1"/>
</dbReference>
<protein>
    <submittedName>
        <fullName evidence="6">AraC family transcriptional regulator</fullName>
    </submittedName>
</protein>
<name>A0A5J6LD30_9GAMM</name>
<dbReference type="SUPFAM" id="SSF46689">
    <property type="entry name" value="Homeodomain-like"/>
    <property type="match status" value="2"/>
</dbReference>
<evidence type="ECO:0000313" key="6">
    <source>
        <dbReference type="EMBL" id="QEW06437.1"/>
    </source>
</evidence>
<dbReference type="AlphaFoldDB" id="A0A5J6LD30"/>
<dbReference type="PROSITE" id="PS01124">
    <property type="entry name" value="HTH_ARAC_FAMILY_2"/>
    <property type="match status" value="1"/>
</dbReference>
<feature type="domain" description="HTH araC/xylS-type" evidence="5">
    <location>
        <begin position="192"/>
        <end position="290"/>
    </location>
</feature>
<dbReference type="InterPro" id="IPR009057">
    <property type="entry name" value="Homeodomain-like_sf"/>
</dbReference>
<evidence type="ECO:0000256" key="1">
    <source>
        <dbReference type="ARBA" id="ARBA00023015"/>
    </source>
</evidence>
<keyword evidence="2" id="KW-0238">DNA-binding</keyword>
<dbReference type="GO" id="GO:0003700">
    <property type="term" value="F:DNA-binding transcription factor activity"/>
    <property type="evidence" value="ECO:0007669"/>
    <property type="project" value="InterPro"/>
</dbReference>
<dbReference type="SMART" id="SM00342">
    <property type="entry name" value="HTH_ARAC"/>
    <property type="match status" value="1"/>
</dbReference>
<keyword evidence="1" id="KW-0805">Transcription regulation</keyword>
<keyword evidence="4" id="KW-0804">Transcription</keyword>
<dbReference type="PROSITE" id="PS00041">
    <property type="entry name" value="HTH_ARAC_FAMILY_1"/>
    <property type="match status" value="1"/>
</dbReference>
<keyword evidence="3" id="KW-0010">Activator</keyword>
<keyword evidence="7" id="KW-1185">Reference proteome</keyword>
<dbReference type="Gene3D" id="2.60.120.280">
    <property type="entry name" value="Regulatory protein AraC"/>
    <property type="match status" value="1"/>
</dbReference>
<dbReference type="EMBL" id="CP044222">
    <property type="protein sequence ID" value="QEW06437.1"/>
    <property type="molecule type" value="Genomic_DNA"/>
</dbReference>
<dbReference type="Pfam" id="PF02311">
    <property type="entry name" value="AraC_binding"/>
    <property type="match status" value="1"/>
</dbReference>
<dbReference type="PANTHER" id="PTHR43280:SF30">
    <property type="entry name" value="MMSAB OPERON REGULATORY PROTEIN"/>
    <property type="match status" value="1"/>
</dbReference>
<dbReference type="InterPro" id="IPR018062">
    <property type="entry name" value="HTH_AraC-typ_CS"/>
</dbReference>
<dbReference type="KEGG" id="nik:F5I99_07905"/>
<reference evidence="6 7" key="1">
    <citation type="submission" date="2019-09" db="EMBL/GenBank/DDBJ databases">
        <title>Nitrincola iocasae sp. nov., a bacterium isolated from the sediment collected at a cold seep field in South China Sea.</title>
        <authorList>
            <person name="Zhang H."/>
            <person name="Wang H."/>
            <person name="Li C."/>
        </authorList>
    </citation>
    <scope>NUCLEOTIDE SEQUENCE [LARGE SCALE GENOMIC DNA]</scope>
    <source>
        <strain evidence="6 7">KXZD1103</strain>
    </source>
</reference>
<dbReference type="Pfam" id="PF12833">
    <property type="entry name" value="HTH_18"/>
    <property type="match status" value="1"/>
</dbReference>
<accession>A0A5J6LD30</accession>
<organism evidence="6 7">
    <name type="scientific">Nitrincola iocasae</name>
    <dbReference type="NCBI Taxonomy" id="2614693"/>
    <lineage>
        <taxon>Bacteria</taxon>
        <taxon>Pseudomonadati</taxon>
        <taxon>Pseudomonadota</taxon>
        <taxon>Gammaproteobacteria</taxon>
        <taxon>Oceanospirillales</taxon>
        <taxon>Oceanospirillaceae</taxon>
        <taxon>Nitrincola</taxon>
    </lineage>
</organism>
<dbReference type="InterPro" id="IPR037923">
    <property type="entry name" value="HTH-like"/>
</dbReference>
<dbReference type="RefSeq" id="WP_151054778.1">
    <property type="nucleotide sequence ID" value="NZ_CP044222.1"/>
</dbReference>
<gene>
    <name evidence="6" type="ORF">F5I99_07905</name>
</gene>
<dbReference type="SUPFAM" id="SSF51215">
    <property type="entry name" value="Regulatory protein AraC"/>
    <property type="match status" value="1"/>
</dbReference>
<evidence type="ECO:0000256" key="2">
    <source>
        <dbReference type="ARBA" id="ARBA00023125"/>
    </source>
</evidence>
<evidence type="ECO:0000256" key="4">
    <source>
        <dbReference type="ARBA" id="ARBA00023163"/>
    </source>
</evidence>
<dbReference type="GO" id="GO:0043565">
    <property type="term" value="F:sequence-specific DNA binding"/>
    <property type="evidence" value="ECO:0007669"/>
    <property type="project" value="InterPro"/>
</dbReference>